<dbReference type="InterPro" id="IPR012902">
    <property type="entry name" value="N_methyl_site"/>
</dbReference>
<evidence type="ECO:0000256" key="2">
    <source>
        <dbReference type="ARBA" id="ARBA00004418"/>
    </source>
</evidence>
<gene>
    <name evidence="5" type="ORF">MHY01S_30710</name>
</gene>
<name>A0A511R5Q0_9DEIN</name>
<evidence type="ECO:0000313" key="5">
    <source>
        <dbReference type="EMBL" id="GEM84905.1"/>
    </source>
</evidence>
<proteinExistence type="predicted"/>
<reference evidence="5 6" key="1">
    <citation type="submission" date="2019-07" db="EMBL/GenBank/DDBJ databases">
        <title>Whole genome shotgun sequence of Meiothermus hypogaeus NBRC 106114.</title>
        <authorList>
            <person name="Hosoyama A."/>
            <person name="Uohara A."/>
            <person name="Ohji S."/>
            <person name="Ichikawa N."/>
        </authorList>
    </citation>
    <scope>NUCLEOTIDE SEQUENCE [LARGE SCALE GENOMIC DNA]</scope>
    <source>
        <strain evidence="5 6">NBRC 106114</strain>
    </source>
</reference>
<evidence type="ECO:0000313" key="6">
    <source>
        <dbReference type="Proteomes" id="UP000321197"/>
    </source>
</evidence>
<comment type="caution">
    <text evidence="5">The sequence shown here is derived from an EMBL/GenBank/DDBJ whole genome shotgun (WGS) entry which is preliminary data.</text>
</comment>
<dbReference type="GO" id="GO:0042597">
    <property type="term" value="C:periplasmic space"/>
    <property type="evidence" value="ECO:0007669"/>
    <property type="project" value="UniProtKB-SubCell"/>
</dbReference>
<organism evidence="5 6">
    <name type="scientific">Meiothermus hypogaeus NBRC 106114</name>
    <dbReference type="NCBI Taxonomy" id="1227553"/>
    <lineage>
        <taxon>Bacteria</taxon>
        <taxon>Thermotogati</taxon>
        <taxon>Deinococcota</taxon>
        <taxon>Deinococci</taxon>
        <taxon>Thermales</taxon>
        <taxon>Thermaceae</taxon>
        <taxon>Meiothermus</taxon>
    </lineage>
</organism>
<dbReference type="PROSITE" id="PS00409">
    <property type="entry name" value="PROKAR_NTER_METHYL"/>
    <property type="match status" value="1"/>
</dbReference>
<dbReference type="Gene3D" id="3.30.700.10">
    <property type="entry name" value="Glycoprotein, Type 4 Pilin"/>
    <property type="match status" value="1"/>
</dbReference>
<sequence>MRRGFTLLEMLIVLAVMAILGGLAVANLNAYIQSSRLNQALQEVAEALRSVGNRALTESRGYTVTITTGANSRLEWANSEGPVGSMVVPNAVQIVSLTPSGSTIQYAGRGFPLNQYRLGLQIGSRPAREVVLLPTGKVVIP</sequence>
<dbReference type="Pfam" id="PF07963">
    <property type="entry name" value="N_methyl"/>
    <property type="match status" value="1"/>
</dbReference>
<comment type="subcellular location">
    <subcellularLocation>
        <location evidence="1">Cell outer membrane</location>
        <topology evidence="1">Single-pass membrane protein</topology>
    </subcellularLocation>
    <subcellularLocation>
        <location evidence="2">Periplasm</location>
    </subcellularLocation>
</comment>
<evidence type="ECO:0000256" key="3">
    <source>
        <dbReference type="ARBA" id="ARBA00022764"/>
    </source>
</evidence>
<dbReference type="AlphaFoldDB" id="A0A511R5Q0"/>
<keyword evidence="4" id="KW-0472">Membrane</keyword>
<dbReference type="NCBIfam" id="TIGR02532">
    <property type="entry name" value="IV_pilin_GFxxxE"/>
    <property type="match status" value="1"/>
</dbReference>
<dbReference type="InterPro" id="IPR045584">
    <property type="entry name" value="Pilin-like"/>
</dbReference>
<dbReference type="RefSeq" id="WP_119342197.1">
    <property type="nucleotide sequence ID" value="NZ_BJXL01000144.1"/>
</dbReference>
<evidence type="ECO:0000256" key="1">
    <source>
        <dbReference type="ARBA" id="ARBA00004203"/>
    </source>
</evidence>
<evidence type="ECO:0000256" key="4">
    <source>
        <dbReference type="ARBA" id="ARBA00023237"/>
    </source>
</evidence>
<keyword evidence="4" id="KW-0998">Cell outer membrane</keyword>
<dbReference type="GO" id="GO:0009279">
    <property type="term" value="C:cell outer membrane"/>
    <property type="evidence" value="ECO:0007669"/>
    <property type="project" value="UniProtKB-SubCell"/>
</dbReference>
<protein>
    <submittedName>
        <fullName evidence="5">Uncharacterized protein</fullName>
    </submittedName>
</protein>
<dbReference type="SUPFAM" id="SSF54523">
    <property type="entry name" value="Pili subunits"/>
    <property type="match status" value="1"/>
</dbReference>
<keyword evidence="3" id="KW-0574">Periplasm</keyword>
<accession>A0A511R5Q0</accession>
<dbReference type="Proteomes" id="UP000321197">
    <property type="component" value="Unassembled WGS sequence"/>
</dbReference>
<dbReference type="EMBL" id="BJXL01000144">
    <property type="protein sequence ID" value="GEM84905.1"/>
    <property type="molecule type" value="Genomic_DNA"/>
</dbReference>